<keyword evidence="3" id="KW-1185">Reference proteome</keyword>
<accession>A0AAV9J8Z6</accession>
<sequence>MDEFLIACRLSWEGSSTCGAIAQQQHSENRQIDHKATAVDPLDIDGTEDTEAEVGDIVKEEHHTGSRKAGHEPMFMAPLDSDATEGTEAEAEDTVKDECAGTPFIVKDEPTE</sequence>
<dbReference type="Proteomes" id="UP001324427">
    <property type="component" value="Unassembled WGS sequence"/>
</dbReference>
<dbReference type="EMBL" id="JAVFHQ010000056">
    <property type="protein sequence ID" value="KAK4541206.1"/>
    <property type="molecule type" value="Genomic_DNA"/>
</dbReference>
<name>A0AAV9J8Z6_9PEZI</name>
<evidence type="ECO:0000256" key="1">
    <source>
        <dbReference type="SAM" id="MobiDB-lite"/>
    </source>
</evidence>
<feature type="region of interest" description="Disordered" evidence="1">
    <location>
        <begin position="61"/>
        <end position="112"/>
    </location>
</feature>
<reference evidence="2 3" key="1">
    <citation type="submission" date="2021-11" db="EMBL/GenBank/DDBJ databases">
        <title>Black yeast isolated from Biological Soil Crust.</title>
        <authorList>
            <person name="Kurbessoian T."/>
        </authorList>
    </citation>
    <scope>NUCLEOTIDE SEQUENCE [LARGE SCALE GENOMIC DNA]</scope>
    <source>
        <strain evidence="2 3">CCFEE 5522</strain>
    </source>
</reference>
<proteinExistence type="predicted"/>
<organism evidence="2 3">
    <name type="scientific">Oleoguttula mirabilis</name>
    <dbReference type="NCBI Taxonomy" id="1507867"/>
    <lineage>
        <taxon>Eukaryota</taxon>
        <taxon>Fungi</taxon>
        <taxon>Dikarya</taxon>
        <taxon>Ascomycota</taxon>
        <taxon>Pezizomycotina</taxon>
        <taxon>Dothideomycetes</taxon>
        <taxon>Dothideomycetidae</taxon>
        <taxon>Mycosphaerellales</taxon>
        <taxon>Teratosphaeriaceae</taxon>
        <taxon>Oleoguttula</taxon>
    </lineage>
</organism>
<dbReference type="AlphaFoldDB" id="A0AAV9J8Z6"/>
<comment type="caution">
    <text evidence="2">The sequence shown here is derived from an EMBL/GenBank/DDBJ whole genome shotgun (WGS) entry which is preliminary data.</text>
</comment>
<feature type="compositionally biased region" description="Acidic residues" evidence="1">
    <location>
        <begin position="82"/>
        <end position="92"/>
    </location>
</feature>
<protein>
    <submittedName>
        <fullName evidence="2">Uncharacterized protein</fullName>
    </submittedName>
</protein>
<evidence type="ECO:0000313" key="2">
    <source>
        <dbReference type="EMBL" id="KAK4541206.1"/>
    </source>
</evidence>
<gene>
    <name evidence="2" type="ORF">LTR36_008280</name>
</gene>
<evidence type="ECO:0000313" key="3">
    <source>
        <dbReference type="Proteomes" id="UP001324427"/>
    </source>
</evidence>